<dbReference type="InterPro" id="IPR013536">
    <property type="entry name" value="WLM_dom"/>
</dbReference>
<evidence type="ECO:0000313" key="2">
    <source>
        <dbReference type="EMBL" id="QHT35428.1"/>
    </source>
</evidence>
<reference evidence="2" key="1">
    <citation type="journal article" date="2020" name="Nature">
        <title>Giant virus diversity and host interactions through global metagenomics.</title>
        <authorList>
            <person name="Schulz F."/>
            <person name="Roux S."/>
            <person name="Paez-Espino D."/>
            <person name="Jungbluth S."/>
            <person name="Walsh D.A."/>
            <person name="Denef V.J."/>
            <person name="McMahon K.D."/>
            <person name="Konstantinidis K.T."/>
            <person name="Eloe-Fadrosh E.A."/>
            <person name="Kyrpides N.C."/>
            <person name="Woyke T."/>
        </authorList>
    </citation>
    <scope>NUCLEOTIDE SEQUENCE</scope>
    <source>
        <strain evidence="2">GVMAG-M-3300009180-45</strain>
    </source>
</reference>
<proteinExistence type="predicted"/>
<protein>
    <recommendedName>
        <fullName evidence="1">WLM domain-containing protein</fullName>
    </recommendedName>
</protein>
<feature type="domain" description="WLM" evidence="1">
    <location>
        <begin position="102"/>
        <end position="164"/>
    </location>
</feature>
<dbReference type="Gene3D" id="3.30.2010.10">
    <property type="entry name" value="Metalloproteases ('zincins'), catalytic domain"/>
    <property type="match status" value="1"/>
</dbReference>
<dbReference type="AlphaFoldDB" id="A0A6C0F1V9"/>
<organism evidence="2">
    <name type="scientific">viral metagenome</name>
    <dbReference type="NCBI Taxonomy" id="1070528"/>
    <lineage>
        <taxon>unclassified sequences</taxon>
        <taxon>metagenomes</taxon>
        <taxon>organismal metagenomes</taxon>
    </lineage>
</organism>
<dbReference type="EMBL" id="MN739021">
    <property type="protein sequence ID" value="QHT35428.1"/>
    <property type="molecule type" value="Genomic_DNA"/>
</dbReference>
<evidence type="ECO:0000259" key="1">
    <source>
        <dbReference type="Pfam" id="PF08325"/>
    </source>
</evidence>
<dbReference type="Pfam" id="PF08325">
    <property type="entry name" value="WLM"/>
    <property type="match status" value="1"/>
</dbReference>
<sequence length="189" mass="21026">MLPVAIGVGAVLALSYVSGPRNTTPMTGPDGETYEIQNLPNKEEAVKRMAGICAKLTKLREHYGSEPGLAADPPVARFLARFQPDCFVENDMSSRDTSYSENKGQKIVVCLRDKTKAPAYPLIEENTVMFVMLHEMAHLMTETIGHTQEFWTNFKRILHDAVKLGIYSPVNYAQTPTPYCGMMITDNPI</sequence>
<name>A0A6C0F1V9_9ZZZZ</name>
<accession>A0A6C0F1V9</accession>